<protein>
    <submittedName>
        <fullName evidence="3">Uncharacterized protein</fullName>
    </submittedName>
</protein>
<accession>A0AAP0Q1X7</accession>
<dbReference type="Pfam" id="PF03492">
    <property type="entry name" value="Methyltransf_7"/>
    <property type="match status" value="1"/>
</dbReference>
<keyword evidence="1" id="KW-0479">Metal-binding</keyword>
<dbReference type="InterPro" id="IPR029063">
    <property type="entry name" value="SAM-dependent_MTases_sf"/>
</dbReference>
<organism evidence="3 4">
    <name type="scientific">Stephania yunnanensis</name>
    <dbReference type="NCBI Taxonomy" id="152371"/>
    <lineage>
        <taxon>Eukaryota</taxon>
        <taxon>Viridiplantae</taxon>
        <taxon>Streptophyta</taxon>
        <taxon>Embryophyta</taxon>
        <taxon>Tracheophyta</taxon>
        <taxon>Spermatophyta</taxon>
        <taxon>Magnoliopsida</taxon>
        <taxon>Ranunculales</taxon>
        <taxon>Menispermaceae</taxon>
        <taxon>Menispermoideae</taxon>
        <taxon>Cissampelideae</taxon>
        <taxon>Stephania</taxon>
    </lineage>
</organism>
<keyword evidence="2" id="KW-0460">Magnesium</keyword>
<evidence type="ECO:0000313" key="4">
    <source>
        <dbReference type="Proteomes" id="UP001420932"/>
    </source>
</evidence>
<dbReference type="Gene3D" id="3.40.50.150">
    <property type="entry name" value="Vaccinia Virus protein VP39"/>
    <property type="match status" value="1"/>
</dbReference>
<dbReference type="GO" id="GO:0008168">
    <property type="term" value="F:methyltransferase activity"/>
    <property type="evidence" value="ECO:0007669"/>
    <property type="project" value="InterPro"/>
</dbReference>
<dbReference type="Gene3D" id="1.10.1200.270">
    <property type="entry name" value="Methyltransferase, alpha-helical capping domain"/>
    <property type="match status" value="1"/>
</dbReference>
<comment type="caution">
    <text evidence="3">The sequence shown here is derived from an EMBL/GenBank/DDBJ whole genome shotgun (WGS) entry which is preliminary data.</text>
</comment>
<evidence type="ECO:0000313" key="3">
    <source>
        <dbReference type="EMBL" id="KAK9164213.1"/>
    </source>
</evidence>
<dbReference type="Proteomes" id="UP001420932">
    <property type="component" value="Unassembled WGS sequence"/>
</dbReference>
<evidence type="ECO:0000256" key="2">
    <source>
        <dbReference type="ARBA" id="ARBA00022842"/>
    </source>
</evidence>
<dbReference type="EMBL" id="JBBNAF010000002">
    <property type="protein sequence ID" value="KAK9164213.1"/>
    <property type="molecule type" value="Genomic_DNA"/>
</dbReference>
<dbReference type="InterPro" id="IPR005299">
    <property type="entry name" value="MeTrfase_7"/>
</dbReference>
<evidence type="ECO:0000256" key="1">
    <source>
        <dbReference type="ARBA" id="ARBA00022723"/>
    </source>
</evidence>
<name>A0AAP0Q1X7_9MAGN</name>
<dbReference type="AlphaFoldDB" id="A0AAP0Q1X7"/>
<reference evidence="3 4" key="1">
    <citation type="submission" date="2024-01" db="EMBL/GenBank/DDBJ databases">
        <title>Genome assemblies of Stephania.</title>
        <authorList>
            <person name="Yang L."/>
        </authorList>
    </citation>
    <scope>NUCLEOTIDE SEQUENCE [LARGE SCALE GENOMIC DNA]</scope>
    <source>
        <strain evidence="3">YNDBR</strain>
        <tissue evidence="3">Leaf</tissue>
    </source>
</reference>
<dbReference type="InterPro" id="IPR042086">
    <property type="entry name" value="MeTrfase_capping"/>
</dbReference>
<dbReference type="SUPFAM" id="SSF53335">
    <property type="entry name" value="S-adenosyl-L-methionine-dependent methyltransferases"/>
    <property type="match status" value="1"/>
</dbReference>
<proteinExistence type="predicted"/>
<dbReference type="PANTHER" id="PTHR31009">
    <property type="entry name" value="S-ADENOSYL-L-METHIONINE:CARBOXYL METHYLTRANSFERASE FAMILY PROTEIN"/>
    <property type="match status" value="1"/>
</dbReference>
<keyword evidence="4" id="KW-1185">Reference proteome</keyword>
<gene>
    <name evidence="3" type="ORF">Syun_005115</name>
</gene>
<dbReference type="GO" id="GO:0046872">
    <property type="term" value="F:metal ion binding"/>
    <property type="evidence" value="ECO:0007669"/>
    <property type="project" value="UniProtKB-KW"/>
</dbReference>
<sequence length="388" mass="43237">MAVLQDILHYSYSNGGEGETSYAFNSSLQRTVIQVVKPVIEGTISDLFGGGTLSLIDCMNIVDLGCSSGPNSLLAISHVVGAANKAWRRFDSKSPRFQVFLNDLPGNDFNTIFKYLPAFYEKIEEENGENLGPCLFNAVPGSFYRRLFPSNTIHLFHSSYCLHFLSQVPKGLEDGDGRPLNKGNIYIARTSPPNVFEAYRMQFKDDFSLFLKLRSEEIINGGRAILTMMCRRTEDPSNDENCTPWKALALALNDMVSEGLIEEAKVDSFNVPHYAASIGEIKNLIEVEGSFNLDQLEIVEVCWDGNMSNVTKHDHNTADAVYEDVMGNFKRAKTAGKILRAATESMLECHFGKAAMDDLFYRFTPKAAPLFKREEAKLVSAVISMTKI</sequence>